<comment type="caution">
    <text evidence="1">The sequence shown here is derived from an EMBL/GenBank/DDBJ whole genome shotgun (WGS) entry which is preliminary data.</text>
</comment>
<reference evidence="1 2" key="1">
    <citation type="journal article" date="2019" name="Commun. Biol.">
        <title>The bagworm genome reveals a unique fibroin gene that provides high tensile strength.</title>
        <authorList>
            <person name="Kono N."/>
            <person name="Nakamura H."/>
            <person name="Ohtoshi R."/>
            <person name="Tomita M."/>
            <person name="Numata K."/>
            <person name="Arakawa K."/>
        </authorList>
    </citation>
    <scope>NUCLEOTIDE SEQUENCE [LARGE SCALE GENOMIC DNA]</scope>
</reference>
<dbReference type="Proteomes" id="UP000299102">
    <property type="component" value="Unassembled WGS sequence"/>
</dbReference>
<proteinExistence type="predicted"/>
<gene>
    <name evidence="1" type="ORF">EVAR_42621_1</name>
</gene>
<sequence>MYGVEKRVYRRRARRWRGQVGAQITSAEGRGPRAGTVRRPRKRAERSQYSWLLYFMLTFNDRDSHNLDAKNFHPRCGTVGPKGPIFYRRGRTPVRLAPEKIGAQNRSTTGRSPKRSRRQFLRQLSEGVSLGIYSFAAVTRAPAPEGRRHTSLCVPPCVLANSACARQERGPVPLRGRALPTAPQSPSSPFLSTSLYSTRRDLRVARARGPLADNTFSGTATAAHFARRALDDMFDGVT</sequence>
<dbReference type="AlphaFoldDB" id="A0A4C1WZH7"/>
<accession>A0A4C1WZH7</accession>
<evidence type="ECO:0000313" key="1">
    <source>
        <dbReference type="EMBL" id="GBP55445.1"/>
    </source>
</evidence>
<name>A0A4C1WZH7_EUMVA</name>
<dbReference type="EMBL" id="BGZK01000669">
    <property type="protein sequence ID" value="GBP55445.1"/>
    <property type="molecule type" value="Genomic_DNA"/>
</dbReference>
<keyword evidence="2" id="KW-1185">Reference proteome</keyword>
<evidence type="ECO:0000313" key="2">
    <source>
        <dbReference type="Proteomes" id="UP000299102"/>
    </source>
</evidence>
<protein>
    <submittedName>
        <fullName evidence="1">Uncharacterized protein</fullName>
    </submittedName>
</protein>
<organism evidence="1 2">
    <name type="scientific">Eumeta variegata</name>
    <name type="common">Bagworm moth</name>
    <name type="synonym">Eumeta japonica</name>
    <dbReference type="NCBI Taxonomy" id="151549"/>
    <lineage>
        <taxon>Eukaryota</taxon>
        <taxon>Metazoa</taxon>
        <taxon>Ecdysozoa</taxon>
        <taxon>Arthropoda</taxon>
        <taxon>Hexapoda</taxon>
        <taxon>Insecta</taxon>
        <taxon>Pterygota</taxon>
        <taxon>Neoptera</taxon>
        <taxon>Endopterygota</taxon>
        <taxon>Lepidoptera</taxon>
        <taxon>Glossata</taxon>
        <taxon>Ditrysia</taxon>
        <taxon>Tineoidea</taxon>
        <taxon>Psychidae</taxon>
        <taxon>Oiketicinae</taxon>
        <taxon>Eumeta</taxon>
    </lineage>
</organism>